<dbReference type="Gene3D" id="3.30.450.20">
    <property type="entry name" value="PAS domain"/>
    <property type="match status" value="2"/>
</dbReference>
<dbReference type="EMBL" id="FWFN01000001">
    <property type="protein sequence ID" value="SLN14991.1"/>
    <property type="molecule type" value="Genomic_DNA"/>
</dbReference>
<reference evidence="10 11" key="1">
    <citation type="submission" date="2017-03" db="EMBL/GenBank/DDBJ databases">
        <authorList>
            <person name="Afonso C.L."/>
            <person name="Miller P.J."/>
            <person name="Scott M.A."/>
            <person name="Spackman E."/>
            <person name="Goraichik I."/>
            <person name="Dimitrov K.M."/>
            <person name="Suarez D.L."/>
            <person name="Swayne D.E."/>
        </authorList>
    </citation>
    <scope>NUCLEOTIDE SEQUENCE [LARGE SCALE GENOMIC DNA]</scope>
    <source>
        <strain evidence="10 11">CECT 7751</strain>
    </source>
</reference>
<protein>
    <recommendedName>
        <fullName evidence="2">histidine kinase</fullName>
        <ecNumber evidence="2">2.7.13.3</ecNumber>
    </recommendedName>
</protein>
<keyword evidence="8" id="KW-1133">Transmembrane helix</keyword>
<dbReference type="PANTHER" id="PTHR41523:SF8">
    <property type="entry name" value="ETHYLENE RESPONSE SENSOR PROTEIN"/>
    <property type="match status" value="1"/>
</dbReference>
<evidence type="ECO:0000256" key="5">
    <source>
        <dbReference type="ARBA" id="ARBA00022741"/>
    </source>
</evidence>
<organism evidence="10 11">
    <name type="scientific">Pseudooceanicola marinus</name>
    <dbReference type="NCBI Taxonomy" id="396013"/>
    <lineage>
        <taxon>Bacteria</taxon>
        <taxon>Pseudomonadati</taxon>
        <taxon>Pseudomonadota</taxon>
        <taxon>Alphaproteobacteria</taxon>
        <taxon>Rhodobacterales</taxon>
        <taxon>Paracoccaceae</taxon>
        <taxon>Pseudooceanicola</taxon>
    </lineage>
</organism>
<evidence type="ECO:0000256" key="4">
    <source>
        <dbReference type="ARBA" id="ARBA00022679"/>
    </source>
</evidence>
<keyword evidence="5" id="KW-0547">Nucleotide-binding</keyword>
<evidence type="ECO:0000256" key="6">
    <source>
        <dbReference type="ARBA" id="ARBA00022777"/>
    </source>
</evidence>
<dbReference type="EC" id="2.7.13.3" evidence="2"/>
<feature type="domain" description="Signal transduction histidine kinase subgroup 2 dimerisation and phosphoacceptor" evidence="9">
    <location>
        <begin position="375"/>
        <end position="448"/>
    </location>
</feature>
<keyword evidence="8" id="KW-0472">Membrane</keyword>
<evidence type="ECO:0000313" key="10">
    <source>
        <dbReference type="EMBL" id="SLN14991.1"/>
    </source>
</evidence>
<comment type="catalytic activity">
    <reaction evidence="1">
        <text>ATP + protein L-histidine = ADP + protein N-phospho-L-histidine.</text>
        <dbReference type="EC" id="2.7.13.3"/>
    </reaction>
</comment>
<keyword evidence="6 10" id="KW-0418">Kinase</keyword>
<dbReference type="Pfam" id="PF07568">
    <property type="entry name" value="HisKA_2"/>
    <property type="match status" value="1"/>
</dbReference>
<sequence length="577" mass="63548">MPHSANTPWFRSLSFRIAGVLSLALVPIGSIAIYQTNQVSSQAEEVTRLSLLALTQQGVEEERAVLQQAFGATAALARMIQTQGPDAPGCREVMQEFNAAMPDFSLAAFIPVDGQVSCSSRGVGQDVSERASHLEAIREKRPRVMVVNHGAISDTSVLVVSHPVEIDGTYVGYTAISVPHANLNLAHQPSFGAAPDYLMTFNASGEVLTSSIEDAAPDGERTQSLLPIRSSLEDMSRLAPMVFSGQSRAEGDQLYVVVPIVEDEVFALGIWPSFENMSDQIQVPVILFPLLMWIASAVVGLVAIDRMAGRHIRQLSRRMRRFERVRTFEGQRSMRYAADELKNMEEDFILMAETILHDQAELENAVRQRNVLLKEVHHRVKNNLQLISSIMNMNIRRAHSPETKAILSRLQDRVLAMASIHRNLHQVESQGQVNVGKLVREVANQTLQASASGGHRIRVKYDVADVILYPDQAVPLSLLASELMANGVKYTGSDQGPPWMTLTLVQEGNRARLVVVNSKGAAHHLETDGESTGLGNQLIRAFATQLGSSIEIKETEKEYRASISFEVASFQPEPLDY</sequence>
<gene>
    <name evidence="10" type="primary">pdtaS_1</name>
    <name evidence="10" type="ORF">PSM7751_00386</name>
</gene>
<dbReference type="OrthoDB" id="9767435at2"/>
<dbReference type="Gene3D" id="3.30.565.10">
    <property type="entry name" value="Histidine kinase-like ATPase, C-terminal domain"/>
    <property type="match status" value="1"/>
</dbReference>
<feature type="transmembrane region" description="Helical" evidence="8">
    <location>
        <begin position="283"/>
        <end position="304"/>
    </location>
</feature>
<keyword evidence="3" id="KW-0597">Phosphoprotein</keyword>
<evidence type="ECO:0000256" key="8">
    <source>
        <dbReference type="SAM" id="Phobius"/>
    </source>
</evidence>
<dbReference type="Proteomes" id="UP000193963">
    <property type="component" value="Unassembled WGS sequence"/>
</dbReference>
<dbReference type="InterPro" id="IPR011495">
    <property type="entry name" value="Sig_transdc_His_kin_sub2_dim/P"/>
</dbReference>
<dbReference type="GO" id="GO:0005524">
    <property type="term" value="F:ATP binding"/>
    <property type="evidence" value="ECO:0007669"/>
    <property type="project" value="UniProtKB-KW"/>
</dbReference>
<proteinExistence type="predicted"/>
<evidence type="ECO:0000259" key="9">
    <source>
        <dbReference type="Pfam" id="PF07568"/>
    </source>
</evidence>
<evidence type="ECO:0000256" key="3">
    <source>
        <dbReference type="ARBA" id="ARBA00022553"/>
    </source>
</evidence>
<dbReference type="InterPro" id="IPR036890">
    <property type="entry name" value="HATPase_C_sf"/>
</dbReference>
<keyword evidence="7" id="KW-0067">ATP-binding</keyword>
<name>A0A1X6Y9Y1_9RHOB</name>
<dbReference type="RefSeq" id="WP_085886297.1">
    <property type="nucleotide sequence ID" value="NZ_FWFN01000001.1"/>
</dbReference>
<dbReference type="PANTHER" id="PTHR41523">
    <property type="entry name" value="TWO-COMPONENT SYSTEM SENSOR PROTEIN"/>
    <property type="match status" value="1"/>
</dbReference>
<dbReference type="GO" id="GO:0004673">
    <property type="term" value="F:protein histidine kinase activity"/>
    <property type="evidence" value="ECO:0007669"/>
    <property type="project" value="UniProtKB-EC"/>
</dbReference>
<evidence type="ECO:0000256" key="7">
    <source>
        <dbReference type="ARBA" id="ARBA00022840"/>
    </source>
</evidence>
<dbReference type="AlphaFoldDB" id="A0A1X6Y9Y1"/>
<keyword evidence="11" id="KW-1185">Reference proteome</keyword>
<evidence type="ECO:0000313" key="11">
    <source>
        <dbReference type="Proteomes" id="UP000193963"/>
    </source>
</evidence>
<keyword evidence="8" id="KW-0812">Transmembrane</keyword>
<dbReference type="SUPFAM" id="SSF55874">
    <property type="entry name" value="ATPase domain of HSP90 chaperone/DNA topoisomerase II/histidine kinase"/>
    <property type="match status" value="1"/>
</dbReference>
<accession>A0A1X6Y9Y1</accession>
<keyword evidence="4 10" id="KW-0808">Transferase</keyword>
<evidence type="ECO:0000256" key="2">
    <source>
        <dbReference type="ARBA" id="ARBA00012438"/>
    </source>
</evidence>
<evidence type="ECO:0000256" key="1">
    <source>
        <dbReference type="ARBA" id="ARBA00000085"/>
    </source>
</evidence>